<dbReference type="EMBL" id="SOBG01000002">
    <property type="protein sequence ID" value="TDT71735.1"/>
    <property type="molecule type" value="Genomic_DNA"/>
</dbReference>
<name>A0AA46DZG1_9FUSO</name>
<evidence type="ECO:0000256" key="1">
    <source>
        <dbReference type="SAM" id="Phobius"/>
    </source>
</evidence>
<reference evidence="2 3" key="1">
    <citation type="submission" date="2019-03" db="EMBL/GenBank/DDBJ databases">
        <title>Genomic Encyclopedia of Type Strains, Phase IV (KMG-IV): sequencing the most valuable type-strain genomes for metagenomic binning, comparative biology and taxonomic classification.</title>
        <authorList>
            <person name="Goeker M."/>
        </authorList>
    </citation>
    <scope>NUCLEOTIDE SEQUENCE [LARGE SCALE GENOMIC DNA]</scope>
    <source>
        <strain evidence="2 3">DSM 100055</strain>
    </source>
</reference>
<keyword evidence="1" id="KW-1133">Transmembrane helix</keyword>
<keyword evidence="3" id="KW-1185">Reference proteome</keyword>
<dbReference type="Proteomes" id="UP000294678">
    <property type="component" value="Unassembled WGS sequence"/>
</dbReference>
<feature type="transmembrane region" description="Helical" evidence="1">
    <location>
        <begin position="146"/>
        <end position="170"/>
    </location>
</feature>
<keyword evidence="1" id="KW-0472">Membrane</keyword>
<dbReference type="AlphaFoldDB" id="A0AA46DZG1"/>
<accession>A0AA46DZG1</accession>
<protein>
    <submittedName>
        <fullName evidence="2">Intein</fullName>
    </submittedName>
</protein>
<feature type="transmembrane region" description="Helical" evidence="1">
    <location>
        <begin position="108"/>
        <end position="126"/>
    </location>
</feature>
<evidence type="ECO:0000313" key="2">
    <source>
        <dbReference type="EMBL" id="TDT71735.1"/>
    </source>
</evidence>
<proteinExistence type="predicted"/>
<feature type="transmembrane region" description="Helical" evidence="1">
    <location>
        <begin position="6"/>
        <end position="22"/>
    </location>
</feature>
<comment type="caution">
    <text evidence="2">The sequence shown here is derived from an EMBL/GenBank/DDBJ whole genome shotgun (WGS) entry which is preliminary data.</text>
</comment>
<keyword evidence="1" id="KW-0812">Transmembrane</keyword>
<gene>
    <name evidence="2" type="ORF">EV215_0419</name>
</gene>
<sequence>MLYFLSVFILIIASGLLVYLIKNHKKIKDFRKGLEKDLNTEKIYKYIQMKGYKIIQNKVYSYYMLLNGKYAEIQLKPELTVTKNGKKYAVIINKDKEIEKNTELRKKIAEIYYTGYFFGVIVYNVNNTKLDKIIYVNRKERYNKKVFQILIVIIMILSTLCSFYTLNFFLNR</sequence>
<dbReference type="RefSeq" id="WP_134112332.1">
    <property type="nucleotide sequence ID" value="NZ_SOBG01000002.1"/>
</dbReference>
<organism evidence="2 3">
    <name type="scientific">Hypnocyclicus thermotrophus</name>
    <dbReference type="NCBI Taxonomy" id="1627895"/>
    <lineage>
        <taxon>Bacteria</taxon>
        <taxon>Fusobacteriati</taxon>
        <taxon>Fusobacteriota</taxon>
        <taxon>Fusobacteriia</taxon>
        <taxon>Fusobacteriales</taxon>
        <taxon>Fusobacteriaceae</taxon>
        <taxon>Hypnocyclicus</taxon>
    </lineage>
</organism>
<evidence type="ECO:0000313" key="3">
    <source>
        <dbReference type="Proteomes" id="UP000294678"/>
    </source>
</evidence>